<dbReference type="AlphaFoldDB" id="W4LEC0"/>
<protein>
    <recommendedName>
        <fullName evidence="1">Aldehyde oxidase/xanthine dehydrogenase a/b hammerhead domain-containing protein</fullName>
    </recommendedName>
</protein>
<dbReference type="SUPFAM" id="SSF56003">
    <property type="entry name" value="Molybdenum cofactor-binding domain"/>
    <property type="match status" value="1"/>
</dbReference>
<keyword evidence="3" id="KW-1185">Reference proteome</keyword>
<gene>
    <name evidence="2" type="ORF">ETSY1_29530</name>
</gene>
<accession>W4LEC0</accession>
<dbReference type="InterPro" id="IPR016208">
    <property type="entry name" value="Ald_Oxase/xanthine_DH-like"/>
</dbReference>
<name>W4LEC0_ENTF1</name>
<dbReference type="Pfam" id="PF20256">
    <property type="entry name" value="MoCoBD_2"/>
    <property type="match status" value="1"/>
</dbReference>
<evidence type="ECO:0000313" key="3">
    <source>
        <dbReference type="Proteomes" id="UP000019141"/>
    </source>
</evidence>
<dbReference type="GO" id="GO:0005506">
    <property type="term" value="F:iron ion binding"/>
    <property type="evidence" value="ECO:0007669"/>
    <property type="project" value="InterPro"/>
</dbReference>
<dbReference type="Pfam" id="PF02738">
    <property type="entry name" value="MoCoBD_1"/>
    <property type="match status" value="1"/>
</dbReference>
<dbReference type="Gene3D" id="3.30.365.10">
    <property type="entry name" value="Aldehyde oxidase/xanthine dehydrogenase, molybdopterin binding domain"/>
    <property type="match status" value="4"/>
</dbReference>
<dbReference type="InterPro" id="IPR046867">
    <property type="entry name" value="AldOxase/xan_DH_MoCoBD2"/>
</dbReference>
<dbReference type="InterPro" id="IPR036856">
    <property type="entry name" value="Ald_Oxase/Xan_DH_a/b_sf"/>
</dbReference>
<organism evidence="2 3">
    <name type="scientific">Entotheonella factor</name>
    <dbReference type="NCBI Taxonomy" id="1429438"/>
    <lineage>
        <taxon>Bacteria</taxon>
        <taxon>Pseudomonadati</taxon>
        <taxon>Nitrospinota/Tectimicrobiota group</taxon>
        <taxon>Candidatus Tectimicrobiota</taxon>
        <taxon>Candidatus Entotheonellia</taxon>
        <taxon>Candidatus Entotheonellales</taxon>
        <taxon>Candidatus Entotheonellaceae</taxon>
        <taxon>Candidatus Entotheonella</taxon>
    </lineage>
</organism>
<evidence type="ECO:0000313" key="2">
    <source>
        <dbReference type="EMBL" id="ETW95691.1"/>
    </source>
</evidence>
<dbReference type="EMBL" id="AZHW01000884">
    <property type="protein sequence ID" value="ETW95691.1"/>
    <property type="molecule type" value="Genomic_DNA"/>
</dbReference>
<reference evidence="2 3" key="1">
    <citation type="journal article" date="2014" name="Nature">
        <title>An environmental bacterial taxon with a large and distinct metabolic repertoire.</title>
        <authorList>
            <person name="Wilson M.C."/>
            <person name="Mori T."/>
            <person name="Ruckert C."/>
            <person name="Uria A.R."/>
            <person name="Helf M.J."/>
            <person name="Takada K."/>
            <person name="Gernert C."/>
            <person name="Steffens U.A."/>
            <person name="Heycke N."/>
            <person name="Schmitt S."/>
            <person name="Rinke C."/>
            <person name="Helfrich E.J."/>
            <person name="Brachmann A.O."/>
            <person name="Gurgui C."/>
            <person name="Wakimoto T."/>
            <person name="Kracht M."/>
            <person name="Crusemann M."/>
            <person name="Hentschel U."/>
            <person name="Abe I."/>
            <person name="Matsunaga S."/>
            <person name="Kalinowski J."/>
            <person name="Takeyama H."/>
            <person name="Piel J."/>
        </authorList>
    </citation>
    <scope>NUCLEOTIDE SEQUENCE [LARGE SCALE GENOMIC DNA]</scope>
    <source>
        <strain evidence="3">TSY1</strain>
    </source>
</reference>
<dbReference type="InterPro" id="IPR000674">
    <property type="entry name" value="Ald_Oxase/Xan_DH_a/b"/>
</dbReference>
<dbReference type="HOGENOM" id="CLU_001681_2_1_7"/>
<feature type="domain" description="Aldehyde oxidase/xanthine dehydrogenase a/b hammerhead" evidence="1">
    <location>
        <begin position="18"/>
        <end position="125"/>
    </location>
</feature>
<dbReference type="Pfam" id="PF01315">
    <property type="entry name" value="Ald_Xan_dh_C"/>
    <property type="match status" value="1"/>
</dbReference>
<proteinExistence type="predicted"/>
<evidence type="ECO:0000259" key="1">
    <source>
        <dbReference type="SMART" id="SM01008"/>
    </source>
</evidence>
<dbReference type="GO" id="GO:0016491">
    <property type="term" value="F:oxidoreductase activity"/>
    <property type="evidence" value="ECO:0007669"/>
    <property type="project" value="InterPro"/>
</dbReference>
<sequence>MQTVGTSVPRLDAVDKVTGRATYTGDIQLPGMAYAKVLSSPLPHARITSINTAEARQLPGVTAVLTPDQLHDIDPYYGNTVKDRPILAIDKVRYQGEPVAAVVAVDERTAERAVNLIQATYEELPVAADIDAALAEDAPMLHASNICHEYHYDWGDAEAGFAESDHVFEDTFTFPMVYHYALEPHTAIAHYTPQGITVWTSAQHPFQVRAELARIFDIPLQRVQIIVPYVGGGFGSKSYTKIEPLAVCLSRAAGRPVRLALTVEEAFKTTRRHAARCTIKTGVMQDGTFVARHCRVDLDTGAYADNGPLVCQRAGDRIPGPYHFPHLRVDSYAVYTNTTPAGSFRSIGAPQAAWASESQVDMIAAALGMDPLALRLKNLVAKGEEVRRGMRPLDGSPVEGMQRAAEAIGWGEAQAQTPGVKRGKGLGCNVSNVGSVPSSTAIVRMHADGSLTVMVGTTEIGQGSRVVLAQVAAEVLGIPLERVQVVASDTSIVPYDRSTGSSRSTTLMGLAVQGAAQDVQAQLLELAAQHFNSRSEALEIRNGQVHHQNASVTFSSLIQEEFGRGAGELIGKGYVSPRRNDGQLMQSPVFWEIGIAAVEVEVDETTGVLRLPQYVSVADVGKAIHPQQCEGQDEGAVMQGIGHTRFEAMHYEAGHLLNPNLIDYRVPVFSDLPDHFHSMLIENEDGPGPFGAKGLGEGGIVAAAPAIANAIYQATGVRIKTLPLTPERVWRALRDR</sequence>
<comment type="caution">
    <text evidence="2">The sequence shown here is derived from an EMBL/GenBank/DDBJ whole genome shotgun (WGS) entry which is preliminary data.</text>
</comment>
<dbReference type="InterPro" id="IPR008274">
    <property type="entry name" value="AldOxase/xan_DH_MoCoBD1"/>
</dbReference>
<dbReference type="Gene3D" id="3.90.1170.50">
    <property type="entry name" value="Aldehyde oxidase/xanthine dehydrogenase, a/b hammerhead"/>
    <property type="match status" value="1"/>
</dbReference>
<dbReference type="InterPro" id="IPR037165">
    <property type="entry name" value="AldOxase/xan_DH_Mopterin-bd_sf"/>
</dbReference>
<dbReference type="SMART" id="SM01008">
    <property type="entry name" value="Ald_Xan_dh_C"/>
    <property type="match status" value="1"/>
</dbReference>
<dbReference type="PANTHER" id="PTHR11908:SF157">
    <property type="entry name" value="XANTHINE DEHYDROGENASE SUBUNIT D-RELATED"/>
    <property type="match status" value="1"/>
</dbReference>
<dbReference type="SUPFAM" id="SSF54665">
    <property type="entry name" value="CO dehydrogenase molybdoprotein N-domain-like"/>
    <property type="match status" value="1"/>
</dbReference>
<dbReference type="PANTHER" id="PTHR11908">
    <property type="entry name" value="XANTHINE DEHYDROGENASE"/>
    <property type="match status" value="1"/>
</dbReference>
<dbReference type="Proteomes" id="UP000019141">
    <property type="component" value="Unassembled WGS sequence"/>
</dbReference>